<comment type="catalytic activity">
    <reaction evidence="12">
        <text>Na(+)(in) + ATP + H2O = Na(+)(out) + ADP + phosphate + H(+)</text>
        <dbReference type="Rhea" id="RHEA:14633"/>
        <dbReference type="ChEBI" id="CHEBI:15377"/>
        <dbReference type="ChEBI" id="CHEBI:15378"/>
        <dbReference type="ChEBI" id="CHEBI:29101"/>
        <dbReference type="ChEBI" id="CHEBI:30616"/>
        <dbReference type="ChEBI" id="CHEBI:43474"/>
        <dbReference type="ChEBI" id="CHEBI:456216"/>
        <dbReference type="EC" id="7.2.2.3"/>
    </reaction>
    <physiologicalReaction direction="left-to-right" evidence="12">
        <dbReference type="Rhea" id="RHEA:14634"/>
    </physiologicalReaction>
</comment>
<accession>A0ABD3SRM6</accession>
<protein>
    <recommendedName>
        <fullName evidence="13">P-type sodium-transporting ATPase4</fullName>
        <ecNumber evidence="11">7.2.2.3</ecNumber>
    </recommendedName>
</protein>
<keyword evidence="6" id="KW-1278">Translocase</keyword>
<keyword evidence="9 15" id="KW-0472">Membrane</keyword>
<keyword evidence="10" id="KW-0813">Transport</keyword>
<dbReference type="Pfam" id="PF13246">
    <property type="entry name" value="Cation_ATPase"/>
    <property type="match status" value="1"/>
</dbReference>
<dbReference type="InterPro" id="IPR036412">
    <property type="entry name" value="HAD-like_sf"/>
</dbReference>
<dbReference type="SUPFAM" id="SSF81660">
    <property type="entry name" value="Metal cation-transporting ATPase, ATP-binding domain N"/>
    <property type="match status" value="1"/>
</dbReference>
<evidence type="ECO:0000256" key="13">
    <source>
        <dbReference type="ARBA" id="ARBA00067200"/>
    </source>
</evidence>
<evidence type="ECO:0000256" key="1">
    <source>
        <dbReference type="ARBA" id="ARBA00004651"/>
    </source>
</evidence>
<feature type="domain" description="Cation-transporting P-type ATPase N-terminal" evidence="16">
    <location>
        <begin position="20"/>
        <end position="97"/>
    </location>
</feature>
<keyword evidence="4" id="KW-0547">Nucleotide-binding</keyword>
<dbReference type="PANTHER" id="PTHR43294:SF21">
    <property type="entry name" value="CATION TRANSPORTING ATPASE"/>
    <property type="match status" value="1"/>
</dbReference>
<dbReference type="PROSITE" id="PS00154">
    <property type="entry name" value="ATPASE_E1_E2"/>
    <property type="match status" value="1"/>
</dbReference>
<evidence type="ECO:0000256" key="7">
    <source>
        <dbReference type="ARBA" id="ARBA00022989"/>
    </source>
</evidence>
<gene>
    <name evidence="17" type="ORF">ACHAXA_000070</name>
</gene>
<evidence type="ECO:0000256" key="11">
    <source>
        <dbReference type="ARBA" id="ARBA00035029"/>
    </source>
</evidence>
<feature type="transmembrane region" description="Helical" evidence="15">
    <location>
        <begin position="844"/>
        <end position="864"/>
    </location>
</feature>
<evidence type="ECO:0000259" key="16">
    <source>
        <dbReference type="SMART" id="SM00831"/>
    </source>
</evidence>
<feature type="region of interest" description="Disordered" evidence="14">
    <location>
        <begin position="421"/>
        <end position="469"/>
    </location>
</feature>
<dbReference type="InterPro" id="IPR018303">
    <property type="entry name" value="ATPase_P-typ_P_site"/>
</dbReference>
<dbReference type="InterPro" id="IPR059000">
    <property type="entry name" value="ATPase_P-type_domA"/>
</dbReference>
<organism evidence="17 18">
    <name type="scientific">Cyclostephanos tholiformis</name>
    <dbReference type="NCBI Taxonomy" id="382380"/>
    <lineage>
        <taxon>Eukaryota</taxon>
        <taxon>Sar</taxon>
        <taxon>Stramenopiles</taxon>
        <taxon>Ochrophyta</taxon>
        <taxon>Bacillariophyta</taxon>
        <taxon>Coscinodiscophyceae</taxon>
        <taxon>Thalassiosirophycidae</taxon>
        <taxon>Stephanodiscales</taxon>
        <taxon>Stephanodiscaceae</taxon>
        <taxon>Cyclostephanos</taxon>
    </lineage>
</organism>
<evidence type="ECO:0000256" key="4">
    <source>
        <dbReference type="ARBA" id="ARBA00022741"/>
    </source>
</evidence>
<dbReference type="Gene3D" id="2.70.150.10">
    <property type="entry name" value="Calcium-transporting ATPase, cytoplasmic transduction domain A"/>
    <property type="match status" value="1"/>
</dbReference>
<keyword evidence="5" id="KW-0067">ATP-binding</keyword>
<name>A0ABD3SRM6_9STRA</name>
<feature type="transmembrane region" description="Helical" evidence="15">
    <location>
        <begin position="996"/>
        <end position="1014"/>
    </location>
</feature>
<keyword evidence="10" id="KW-0406">Ion transport</keyword>
<dbReference type="NCBIfam" id="TIGR01494">
    <property type="entry name" value="ATPase_P-type"/>
    <property type="match status" value="2"/>
</dbReference>
<feature type="transmembrane region" description="Helical" evidence="15">
    <location>
        <begin position="281"/>
        <end position="300"/>
    </location>
</feature>
<evidence type="ECO:0000256" key="3">
    <source>
        <dbReference type="ARBA" id="ARBA00022692"/>
    </source>
</evidence>
<dbReference type="PANTHER" id="PTHR43294">
    <property type="entry name" value="SODIUM/POTASSIUM-TRANSPORTING ATPASE SUBUNIT ALPHA"/>
    <property type="match status" value="1"/>
</dbReference>
<dbReference type="GO" id="GO:0005524">
    <property type="term" value="F:ATP binding"/>
    <property type="evidence" value="ECO:0007669"/>
    <property type="project" value="UniProtKB-KW"/>
</dbReference>
<comment type="subcellular location">
    <subcellularLocation>
        <location evidence="1">Cell membrane</location>
        <topology evidence="1">Multi-pass membrane protein</topology>
    </subcellularLocation>
</comment>
<dbReference type="SFLD" id="SFLDG00002">
    <property type="entry name" value="C1.7:_P-type_atpase_like"/>
    <property type="match status" value="1"/>
</dbReference>
<dbReference type="FunFam" id="3.40.50.1000:FF:000001">
    <property type="entry name" value="Phospholipid-transporting ATPase IC"/>
    <property type="match status" value="1"/>
</dbReference>
<feature type="transmembrane region" description="Helical" evidence="15">
    <location>
        <begin position="312"/>
        <end position="335"/>
    </location>
</feature>
<sequence>MGMAAQEVGADNPQYKERSPWHTMTVEETFKQLGLGADHKKSGLSTSEAASRLKTYGPNKMTEKVKVTIWQRIWHQINNVLVYVLITVAAVSIVQAVITTGQNRLTSIIQVFLIVGVITLNTCIGIYQEGNAEKAADALKSMLSSDARVIRDGKEIMIPAEELVPGDVCLLGLGDKVPSDLRLVSVSNMATGEAALTGEAVPIDKEISPIALKGVTDPEQVPLGDRKNMAYSATLVAQGSGVGVVISTGDFTQIGTINRLVNSTENIKTDVLRQIDVISKWLFIIICTLSLSTFFIAFFYSNVFKGQVLNSIVIALICAVAMVPEGLEAIVTLTYSYAVKIMASQNAIVRALPAVETLGSVTVICSDKTGTLTQNIMSLTAFVTSNARFKNNVDAADRVPMNFVRDDSYLSERASKSLDKSGDKILADGPNSGERRRGHDPSNHFTVDEIATTGPSSAKPTTDFPFKNGDSPTKDWIQAALSCGVLCSKCVLGEGGGRAGEIGNPTELSILRASYFAGIDIEELKNDCPIVAEVPFSSEYKFMATIHEPSAMDKAPNGKYLAYVKGAPDRMVKMCKNQAKGGVLGDDCLEECDEAYWMEQIAILSSHGLRVLGLCRAFVDKSSVKTGEQLGQEFVNGRPEGKWLTMIGLCAIMDPPRPECVQAIREAHSAGVRVAMITGDHKDTATAIGQMLGIVDEKFSEAVTGPELDAMTDDELRKCCQKHNVFARASPANKIRIVKALQADGEVTSMTGDGVNDAPALKAANMGVAMGKEGTDVAREASDMILADDNFATIVYAVKQGRVVWDNLRKVLLVNTPINNAQGLSVVFGMLVQLPNTPITGIQILYSNFICAVTLGFVTAIEPAEDGIMSVPPRRVGKRLIGRYLLLRIFIGTVMLTGAVVSSAKIVQLSPRYADLDYTDLMYKVRATSFNVLDFGAISIMMSARFSYLSSVHPRVFKGNKAAIASCVIVAVLQIFFTYCPGINTVIFQMKSMDGFGWLLTICWMIAIFFVMEFEKAIRRHLKAKGADTDDREGGEVELPGPEHMKMPKGASRLNLMEINH</sequence>
<keyword evidence="18" id="KW-1185">Reference proteome</keyword>
<feature type="transmembrane region" description="Helical" evidence="15">
    <location>
        <begin position="885"/>
        <end position="907"/>
    </location>
</feature>
<feature type="transmembrane region" description="Helical" evidence="15">
    <location>
        <begin position="927"/>
        <end position="950"/>
    </location>
</feature>
<dbReference type="SUPFAM" id="SSF81665">
    <property type="entry name" value="Calcium ATPase, transmembrane domain M"/>
    <property type="match status" value="1"/>
</dbReference>
<evidence type="ECO:0000256" key="12">
    <source>
        <dbReference type="ARBA" id="ARBA00049499"/>
    </source>
</evidence>
<evidence type="ECO:0000313" key="18">
    <source>
        <dbReference type="Proteomes" id="UP001530377"/>
    </source>
</evidence>
<evidence type="ECO:0000256" key="8">
    <source>
        <dbReference type="ARBA" id="ARBA00023053"/>
    </source>
</evidence>
<evidence type="ECO:0000256" key="10">
    <source>
        <dbReference type="ARBA" id="ARBA00023201"/>
    </source>
</evidence>
<evidence type="ECO:0000256" key="5">
    <source>
        <dbReference type="ARBA" id="ARBA00022840"/>
    </source>
</evidence>
<dbReference type="InterPro" id="IPR023298">
    <property type="entry name" value="ATPase_P-typ_TM_dom_sf"/>
</dbReference>
<dbReference type="GO" id="GO:0008554">
    <property type="term" value="F:P-type sodium transporter activity"/>
    <property type="evidence" value="ECO:0007669"/>
    <property type="project" value="UniProtKB-EC"/>
</dbReference>
<dbReference type="Pfam" id="PF00690">
    <property type="entry name" value="Cation_ATPase_N"/>
    <property type="match status" value="1"/>
</dbReference>
<feature type="transmembrane region" description="Helical" evidence="15">
    <location>
        <begin position="107"/>
        <end position="127"/>
    </location>
</feature>
<evidence type="ECO:0000256" key="6">
    <source>
        <dbReference type="ARBA" id="ARBA00022967"/>
    </source>
</evidence>
<dbReference type="Pfam" id="PF00689">
    <property type="entry name" value="Cation_ATPase_C"/>
    <property type="match status" value="1"/>
</dbReference>
<dbReference type="PRINTS" id="PR00119">
    <property type="entry name" value="CATATPASE"/>
</dbReference>
<dbReference type="PRINTS" id="PR00121">
    <property type="entry name" value="NAKATPASE"/>
</dbReference>
<evidence type="ECO:0000256" key="9">
    <source>
        <dbReference type="ARBA" id="ARBA00023136"/>
    </source>
</evidence>
<keyword evidence="3 15" id="KW-0812">Transmembrane</keyword>
<evidence type="ECO:0000256" key="2">
    <source>
        <dbReference type="ARBA" id="ARBA00022475"/>
    </source>
</evidence>
<dbReference type="SUPFAM" id="SSF56784">
    <property type="entry name" value="HAD-like"/>
    <property type="match status" value="1"/>
</dbReference>
<dbReference type="AlphaFoldDB" id="A0ABD3SRM6"/>
<feature type="transmembrane region" description="Helical" evidence="15">
    <location>
        <begin position="80"/>
        <end position="101"/>
    </location>
</feature>
<dbReference type="FunFam" id="3.40.50.1000:FF:000028">
    <property type="entry name" value="Calcium-transporting P-type ATPase, putative"/>
    <property type="match status" value="1"/>
</dbReference>
<dbReference type="Gene3D" id="1.20.1110.10">
    <property type="entry name" value="Calcium-transporting ATPase, transmembrane domain"/>
    <property type="match status" value="2"/>
</dbReference>
<keyword evidence="7 15" id="KW-1133">Transmembrane helix</keyword>
<dbReference type="InterPro" id="IPR023299">
    <property type="entry name" value="ATPase_P-typ_cyto_dom_N"/>
</dbReference>
<proteinExistence type="predicted"/>
<dbReference type="SFLD" id="SFLDS00003">
    <property type="entry name" value="Haloacid_Dehalogenase"/>
    <property type="match status" value="1"/>
</dbReference>
<dbReference type="InterPro" id="IPR006068">
    <property type="entry name" value="ATPase_P-typ_cation-transptr_C"/>
</dbReference>
<reference evidence="17 18" key="1">
    <citation type="submission" date="2024-10" db="EMBL/GenBank/DDBJ databases">
        <title>Updated reference genomes for cyclostephanoid diatoms.</title>
        <authorList>
            <person name="Roberts W.R."/>
            <person name="Alverson A.J."/>
        </authorList>
    </citation>
    <scope>NUCLEOTIDE SEQUENCE [LARGE SCALE GENOMIC DNA]</scope>
    <source>
        <strain evidence="17 18">AJA228-03</strain>
    </source>
</reference>
<keyword evidence="10" id="KW-0739">Sodium transport</keyword>
<evidence type="ECO:0000313" key="17">
    <source>
        <dbReference type="EMBL" id="KAL3827006.1"/>
    </source>
</evidence>
<dbReference type="GO" id="GO:0005886">
    <property type="term" value="C:plasma membrane"/>
    <property type="evidence" value="ECO:0007669"/>
    <property type="project" value="UniProtKB-SubCell"/>
</dbReference>
<dbReference type="InterPro" id="IPR008250">
    <property type="entry name" value="ATPase_P-typ_transduc_dom_A_sf"/>
</dbReference>
<feature type="transmembrane region" description="Helical" evidence="15">
    <location>
        <begin position="962"/>
        <end position="984"/>
    </location>
</feature>
<evidence type="ECO:0000256" key="15">
    <source>
        <dbReference type="SAM" id="Phobius"/>
    </source>
</evidence>
<dbReference type="Gene3D" id="3.40.1110.10">
    <property type="entry name" value="Calcium-transporting ATPase, cytoplasmic domain N"/>
    <property type="match status" value="2"/>
</dbReference>
<keyword evidence="2" id="KW-1003">Cell membrane</keyword>
<dbReference type="InterPro" id="IPR023214">
    <property type="entry name" value="HAD_sf"/>
</dbReference>
<feature type="compositionally biased region" description="Basic and acidic residues" evidence="14">
    <location>
        <begin position="433"/>
        <end position="442"/>
    </location>
</feature>
<dbReference type="InterPro" id="IPR004014">
    <property type="entry name" value="ATPase_P-typ_cation-transptr_N"/>
</dbReference>
<dbReference type="InterPro" id="IPR044492">
    <property type="entry name" value="P_typ_ATPase_HD_dom"/>
</dbReference>
<comment type="caution">
    <text evidence="17">The sequence shown here is derived from an EMBL/GenBank/DDBJ whole genome shotgun (WGS) entry which is preliminary data.</text>
</comment>
<dbReference type="EC" id="7.2.2.3" evidence="11"/>
<dbReference type="Gene3D" id="3.40.50.1000">
    <property type="entry name" value="HAD superfamily/HAD-like"/>
    <property type="match status" value="2"/>
</dbReference>
<evidence type="ECO:0000256" key="14">
    <source>
        <dbReference type="SAM" id="MobiDB-lite"/>
    </source>
</evidence>
<dbReference type="SUPFAM" id="SSF81653">
    <property type="entry name" value="Calcium ATPase, transduction domain A"/>
    <property type="match status" value="1"/>
</dbReference>
<dbReference type="Proteomes" id="UP001530377">
    <property type="component" value="Unassembled WGS sequence"/>
</dbReference>
<keyword evidence="8" id="KW-0915">Sodium</keyword>
<dbReference type="SMART" id="SM00831">
    <property type="entry name" value="Cation_ATPase_N"/>
    <property type="match status" value="1"/>
</dbReference>
<dbReference type="InterPro" id="IPR001757">
    <property type="entry name" value="P_typ_ATPase"/>
</dbReference>
<dbReference type="InterPro" id="IPR050510">
    <property type="entry name" value="Cation_transp_ATPase_P-type"/>
</dbReference>
<dbReference type="SFLD" id="SFLDF00027">
    <property type="entry name" value="p-type_atpase"/>
    <property type="match status" value="1"/>
</dbReference>
<dbReference type="Pfam" id="PF00122">
    <property type="entry name" value="E1-E2_ATPase"/>
    <property type="match status" value="1"/>
</dbReference>
<dbReference type="EMBL" id="JALLPB020000010">
    <property type="protein sequence ID" value="KAL3827006.1"/>
    <property type="molecule type" value="Genomic_DNA"/>
</dbReference>